<dbReference type="PROSITE" id="PS51257">
    <property type="entry name" value="PROKAR_LIPOPROTEIN"/>
    <property type="match status" value="1"/>
</dbReference>
<dbReference type="RefSeq" id="WP_070235425.1">
    <property type="nucleotide sequence ID" value="NZ_CP017478.1"/>
</dbReference>
<dbReference type="InterPro" id="IPR036249">
    <property type="entry name" value="Thioredoxin-like_sf"/>
</dbReference>
<proteinExistence type="predicted"/>
<accession>A0A1D8P400</accession>
<organism evidence="1 2">
    <name type="scientific">Urechidicola croceus</name>
    <dbReference type="NCBI Taxonomy" id="1850246"/>
    <lineage>
        <taxon>Bacteria</taxon>
        <taxon>Pseudomonadati</taxon>
        <taxon>Bacteroidota</taxon>
        <taxon>Flavobacteriia</taxon>
        <taxon>Flavobacteriales</taxon>
        <taxon>Flavobacteriaceae</taxon>
        <taxon>Urechidicola</taxon>
    </lineage>
</organism>
<keyword evidence="2" id="KW-1185">Reference proteome</keyword>
<gene>
    <name evidence="1" type="ORF">LPB138_00725</name>
</gene>
<dbReference type="KEGG" id="lul:LPB138_00725"/>
<dbReference type="Gene3D" id="3.40.30.10">
    <property type="entry name" value="Glutaredoxin"/>
    <property type="match status" value="1"/>
</dbReference>
<protein>
    <recommendedName>
        <fullName evidence="3">Thioredoxin domain-containing protein</fullName>
    </recommendedName>
</protein>
<evidence type="ECO:0000313" key="2">
    <source>
        <dbReference type="Proteomes" id="UP000176050"/>
    </source>
</evidence>
<dbReference type="EMBL" id="CP017478">
    <property type="protein sequence ID" value="AOW19295.1"/>
    <property type="molecule type" value="Genomic_DNA"/>
</dbReference>
<dbReference type="SUPFAM" id="SSF52833">
    <property type="entry name" value="Thioredoxin-like"/>
    <property type="match status" value="1"/>
</dbReference>
<evidence type="ECO:0008006" key="3">
    <source>
        <dbReference type="Google" id="ProtNLM"/>
    </source>
</evidence>
<name>A0A1D8P400_9FLAO</name>
<sequence>MKNLIKIVLIALTIVSCKSTDSSNSTTYFGGQIINPKGKYIILMKGDKELDTIPLDSKNTFLTKLDFITEEGLYSFKHGLEYQYVYFEPNDSILIRLNTWDFDESLVYSGVGAEKNNFLINLYLQNEKDERSFSPYYNLKSDEFESKINSIQKLNMHLYNQLKNSGTKITEKFDKLAKVAVNYPLNRRKEIYPQIHKNRFQLENYPNLSDTYYDFRKDINLNNEDLLDFAPYNNYVTSYLYSLAYHEKTKNKKFTENLLNIIIDNIKIESFKNNLLHQAIYNDFRETQSSCAVNKTALKIFNEHCTNKKYVDQINNLAKDCESIKQKNPIDNFELLTLNNTKTNIRSIIKNNNSVIYFWSPEMLSPEMLIKRIKKLEKQYPTLLFVGINMHPNESGSRVNQYLQNQYLLTKESSANRFITSLEPRTILVNKKGIIHNSFTYLSSPHLENQLTKLEKN</sequence>
<evidence type="ECO:0000313" key="1">
    <source>
        <dbReference type="EMBL" id="AOW19295.1"/>
    </source>
</evidence>
<reference evidence="1 2" key="1">
    <citation type="submission" date="2016-10" db="EMBL/GenBank/DDBJ databases">
        <title>Lutibacter sp. LPB0138, isolated from marine gastropod.</title>
        <authorList>
            <person name="Kim E."/>
            <person name="Yi H."/>
        </authorList>
    </citation>
    <scope>NUCLEOTIDE SEQUENCE [LARGE SCALE GENOMIC DNA]</scope>
    <source>
        <strain evidence="1 2">LPB0138</strain>
    </source>
</reference>
<dbReference type="Proteomes" id="UP000176050">
    <property type="component" value="Chromosome"/>
</dbReference>
<dbReference type="AlphaFoldDB" id="A0A1D8P400"/>
<dbReference type="OrthoDB" id="1146847at2"/>
<dbReference type="STRING" id="1850246.LPB138_00725"/>